<accession>A0A6A6RK87</accession>
<dbReference type="InterPro" id="IPR011118">
    <property type="entry name" value="Tannase/feruloyl_esterase"/>
</dbReference>
<organism evidence="10 11">
    <name type="scientific">Massarina eburnea CBS 473.64</name>
    <dbReference type="NCBI Taxonomy" id="1395130"/>
    <lineage>
        <taxon>Eukaryota</taxon>
        <taxon>Fungi</taxon>
        <taxon>Dikarya</taxon>
        <taxon>Ascomycota</taxon>
        <taxon>Pezizomycotina</taxon>
        <taxon>Dothideomycetes</taxon>
        <taxon>Pleosporomycetidae</taxon>
        <taxon>Pleosporales</taxon>
        <taxon>Massarineae</taxon>
        <taxon>Massarinaceae</taxon>
        <taxon>Massarina</taxon>
    </lineage>
</organism>
<gene>
    <name evidence="10" type="ORF">P280DRAFT_473697</name>
</gene>
<dbReference type="Proteomes" id="UP000799753">
    <property type="component" value="Unassembled WGS sequence"/>
</dbReference>
<dbReference type="InterPro" id="IPR029058">
    <property type="entry name" value="AB_hydrolase_fold"/>
</dbReference>
<dbReference type="SUPFAM" id="SSF53474">
    <property type="entry name" value="alpha/beta-Hydrolases"/>
    <property type="match status" value="1"/>
</dbReference>
<evidence type="ECO:0000256" key="8">
    <source>
        <dbReference type="RuleBase" id="RU361238"/>
    </source>
</evidence>
<evidence type="ECO:0000256" key="9">
    <source>
        <dbReference type="SAM" id="MobiDB-lite"/>
    </source>
</evidence>
<feature type="signal peptide" evidence="8">
    <location>
        <begin position="1"/>
        <end position="18"/>
    </location>
</feature>
<evidence type="ECO:0000313" key="10">
    <source>
        <dbReference type="EMBL" id="KAF2635595.1"/>
    </source>
</evidence>
<keyword evidence="3" id="KW-0479">Metal-binding</keyword>
<dbReference type="EMBL" id="MU006805">
    <property type="protein sequence ID" value="KAF2635595.1"/>
    <property type="molecule type" value="Genomic_DNA"/>
</dbReference>
<dbReference type="Pfam" id="PF07519">
    <property type="entry name" value="Tannase"/>
    <property type="match status" value="1"/>
</dbReference>
<evidence type="ECO:0000256" key="7">
    <source>
        <dbReference type="ARBA" id="ARBA00023157"/>
    </source>
</evidence>
<keyword evidence="4 8" id="KW-0732">Signal</keyword>
<keyword evidence="5 8" id="KW-0378">Hydrolase</keyword>
<dbReference type="GO" id="GO:0030600">
    <property type="term" value="F:feruloyl esterase activity"/>
    <property type="evidence" value="ECO:0007669"/>
    <property type="project" value="UniProtKB-ARBA"/>
</dbReference>
<feature type="compositionally biased region" description="Basic and acidic residues" evidence="9">
    <location>
        <begin position="554"/>
        <end position="564"/>
    </location>
</feature>
<keyword evidence="6" id="KW-0106">Calcium</keyword>
<protein>
    <recommendedName>
        <fullName evidence="8">Carboxylic ester hydrolase</fullName>
        <ecNumber evidence="8">3.1.1.-</ecNumber>
    </recommendedName>
</protein>
<dbReference type="Gene3D" id="3.40.50.1820">
    <property type="entry name" value="alpha/beta hydrolase"/>
    <property type="match status" value="1"/>
</dbReference>
<dbReference type="AlphaFoldDB" id="A0A6A6RK87"/>
<keyword evidence="7" id="KW-1015">Disulfide bond</keyword>
<evidence type="ECO:0000256" key="3">
    <source>
        <dbReference type="ARBA" id="ARBA00022723"/>
    </source>
</evidence>
<dbReference type="GO" id="GO:0046872">
    <property type="term" value="F:metal ion binding"/>
    <property type="evidence" value="ECO:0007669"/>
    <property type="project" value="UniProtKB-KW"/>
</dbReference>
<keyword evidence="11" id="KW-1185">Reference proteome</keyword>
<comment type="similarity">
    <text evidence="1 8">Belongs to the tannase family.</text>
</comment>
<dbReference type="PANTHER" id="PTHR33938">
    <property type="entry name" value="FERULOYL ESTERASE B-RELATED"/>
    <property type="match status" value="1"/>
</dbReference>
<evidence type="ECO:0000256" key="1">
    <source>
        <dbReference type="ARBA" id="ARBA00006249"/>
    </source>
</evidence>
<sequence>MFVKQLLFPLLFGVATKGDSKDEPRSPCDDLVKQFPRDAVQGINIISVNAEEKYNYSTIGGFPGYQSVKVDDFCQVKITYNHVGSDDKVNTEIWLPFRPHWNGRYQATGGGGFATGIFDTLLGPAVNNGYAASSTDGGHDRKDLTGLSWALKEDKTVDMDLLQTAFTRSLVEQIVLSKKVIEQFYGEKAHHSYWFGCSQGGRQGYMIAQRYPRLLDGILASAPAISFTHLVMGDFWPQLVMKEEGYWMSQCELDFFREKAIDACDLLDGVRDGVISDPEVCDFDPLHVIGKTFHCDGKDVEVTTAMAEIVRKIEQGPQTPFKKSIWHGFTTSTNLNAVAGTATSQEGVRLSAPFPIASNFIGILLLQDPSFNVTKLSYSDFMALYAQASYSYGSLLDSDNPNLDAFKAAGGKLLTWHGVTDSLIPYKNTVRYRKLVEQLMGGANEVDQFYRLFLAPGVDHCSGGVGPVPVDPLSALVDWVEKNEPPEVLDARTTNSEGEVVSRDLCAWPGKAKYMGLGDAKRGSSWSCVGGTERPEVEFESAGIGSGSQVPLAEQKKKSDRTGDILGGLKDRLEGLGMGLTIG</sequence>
<evidence type="ECO:0000256" key="2">
    <source>
        <dbReference type="ARBA" id="ARBA00022487"/>
    </source>
</evidence>
<name>A0A6A6RK87_9PLEO</name>
<feature type="chain" id="PRO_5025708676" description="Carboxylic ester hydrolase" evidence="8">
    <location>
        <begin position="19"/>
        <end position="583"/>
    </location>
</feature>
<dbReference type="PANTHER" id="PTHR33938:SF8">
    <property type="entry name" value="CARBOXYLIC ESTER HYDROLASE"/>
    <property type="match status" value="1"/>
</dbReference>
<keyword evidence="2" id="KW-0719">Serine esterase</keyword>
<reference evidence="10" key="1">
    <citation type="journal article" date="2020" name="Stud. Mycol.">
        <title>101 Dothideomycetes genomes: a test case for predicting lifestyles and emergence of pathogens.</title>
        <authorList>
            <person name="Haridas S."/>
            <person name="Albert R."/>
            <person name="Binder M."/>
            <person name="Bloem J."/>
            <person name="Labutti K."/>
            <person name="Salamov A."/>
            <person name="Andreopoulos B."/>
            <person name="Baker S."/>
            <person name="Barry K."/>
            <person name="Bills G."/>
            <person name="Bluhm B."/>
            <person name="Cannon C."/>
            <person name="Castanera R."/>
            <person name="Culley D."/>
            <person name="Daum C."/>
            <person name="Ezra D."/>
            <person name="Gonzalez J."/>
            <person name="Henrissat B."/>
            <person name="Kuo A."/>
            <person name="Liang C."/>
            <person name="Lipzen A."/>
            <person name="Lutzoni F."/>
            <person name="Magnuson J."/>
            <person name="Mondo S."/>
            <person name="Nolan M."/>
            <person name="Ohm R."/>
            <person name="Pangilinan J."/>
            <person name="Park H.-J."/>
            <person name="Ramirez L."/>
            <person name="Alfaro M."/>
            <person name="Sun H."/>
            <person name="Tritt A."/>
            <person name="Yoshinaga Y."/>
            <person name="Zwiers L.-H."/>
            <person name="Turgeon B."/>
            <person name="Goodwin S."/>
            <person name="Spatafora J."/>
            <person name="Crous P."/>
            <person name="Grigoriev I."/>
        </authorList>
    </citation>
    <scope>NUCLEOTIDE SEQUENCE</scope>
    <source>
        <strain evidence="10">CBS 473.64</strain>
    </source>
</reference>
<evidence type="ECO:0000256" key="6">
    <source>
        <dbReference type="ARBA" id="ARBA00022837"/>
    </source>
</evidence>
<evidence type="ECO:0000256" key="5">
    <source>
        <dbReference type="ARBA" id="ARBA00022801"/>
    </source>
</evidence>
<dbReference type="OrthoDB" id="3039123at2759"/>
<evidence type="ECO:0000256" key="4">
    <source>
        <dbReference type="ARBA" id="ARBA00022729"/>
    </source>
</evidence>
<dbReference type="EC" id="3.1.1.-" evidence="8"/>
<proteinExistence type="inferred from homology"/>
<feature type="region of interest" description="Disordered" evidence="9">
    <location>
        <begin position="537"/>
        <end position="564"/>
    </location>
</feature>
<evidence type="ECO:0000313" key="11">
    <source>
        <dbReference type="Proteomes" id="UP000799753"/>
    </source>
</evidence>